<keyword evidence="5" id="KW-1185">Reference proteome</keyword>
<dbReference type="Proteomes" id="UP000005824">
    <property type="component" value="Unassembled WGS sequence"/>
</dbReference>
<keyword evidence="1 2" id="KW-0597">Phosphoprotein</keyword>
<dbReference type="InterPro" id="IPR011006">
    <property type="entry name" value="CheY-like_superfamily"/>
</dbReference>
<feature type="modified residue" description="4-aspartylphosphate" evidence="2">
    <location>
        <position position="62"/>
    </location>
</feature>
<dbReference type="GO" id="GO:0000160">
    <property type="term" value="P:phosphorelay signal transduction system"/>
    <property type="evidence" value="ECO:0007669"/>
    <property type="project" value="InterPro"/>
</dbReference>
<dbReference type="InterPro" id="IPR050595">
    <property type="entry name" value="Bact_response_regulator"/>
</dbReference>
<evidence type="ECO:0000313" key="5">
    <source>
        <dbReference type="Proteomes" id="UP000005824"/>
    </source>
</evidence>
<evidence type="ECO:0000313" key="4">
    <source>
        <dbReference type="EMBL" id="EDY15894.1"/>
    </source>
</evidence>
<dbReference type="EMBL" id="ABVL01000048">
    <property type="protein sequence ID" value="EDY15894.1"/>
    <property type="molecule type" value="Genomic_DNA"/>
</dbReference>
<dbReference type="STRING" id="497964.CfE428DRAFT_6586"/>
<dbReference type="InParanoid" id="B4DCE5"/>
<protein>
    <submittedName>
        <fullName evidence="4">Response regulator receiver protein</fullName>
    </submittedName>
</protein>
<dbReference type="InterPro" id="IPR001789">
    <property type="entry name" value="Sig_transdc_resp-reg_receiver"/>
</dbReference>
<dbReference type="SMART" id="SM00448">
    <property type="entry name" value="REC"/>
    <property type="match status" value="1"/>
</dbReference>
<proteinExistence type="predicted"/>
<comment type="caution">
    <text evidence="4">The sequence shown here is derived from an EMBL/GenBank/DDBJ whole genome shotgun (WGS) entry which is preliminary data.</text>
</comment>
<dbReference type="Pfam" id="PF00072">
    <property type="entry name" value="Response_reg"/>
    <property type="match status" value="1"/>
</dbReference>
<name>B4DCE5_9BACT</name>
<dbReference type="eggNOG" id="COG0784">
    <property type="taxonomic scope" value="Bacteria"/>
</dbReference>
<dbReference type="PROSITE" id="PS50110">
    <property type="entry name" value="RESPONSE_REGULATORY"/>
    <property type="match status" value="1"/>
</dbReference>
<gene>
    <name evidence="4" type="ORF">CfE428DRAFT_6586</name>
</gene>
<feature type="domain" description="Response regulatory" evidence="3">
    <location>
        <begin position="13"/>
        <end position="126"/>
    </location>
</feature>
<dbReference type="SUPFAM" id="SSF52172">
    <property type="entry name" value="CheY-like"/>
    <property type="match status" value="1"/>
</dbReference>
<organism evidence="4 5">
    <name type="scientific">Chthoniobacter flavus Ellin428</name>
    <dbReference type="NCBI Taxonomy" id="497964"/>
    <lineage>
        <taxon>Bacteria</taxon>
        <taxon>Pseudomonadati</taxon>
        <taxon>Verrucomicrobiota</taxon>
        <taxon>Spartobacteria</taxon>
        <taxon>Chthoniobacterales</taxon>
        <taxon>Chthoniobacteraceae</taxon>
        <taxon>Chthoniobacter</taxon>
    </lineage>
</organism>
<sequence>MKASRRSRKRRTRILLVEDHENTLRVLATALRNRGHLVTAVGTMRLALEAIQDGVMDLIVCDIGLPDGDGWQLMEIAQTHHRVAGIAMSGFGSPSDLKRSAAAGFSTHLVKPFDPDELYTAIGSLMPSADGTE</sequence>
<dbReference type="Gene3D" id="3.40.50.2300">
    <property type="match status" value="1"/>
</dbReference>
<dbReference type="PANTHER" id="PTHR44591">
    <property type="entry name" value="STRESS RESPONSE REGULATOR PROTEIN 1"/>
    <property type="match status" value="1"/>
</dbReference>
<reference evidence="4 5" key="1">
    <citation type="journal article" date="2011" name="J. Bacteriol.">
        <title>Genome sequence of Chthoniobacter flavus Ellin428, an aerobic heterotrophic soil bacterium.</title>
        <authorList>
            <person name="Kant R."/>
            <person name="van Passel M.W."/>
            <person name="Palva A."/>
            <person name="Lucas S."/>
            <person name="Lapidus A."/>
            <person name="Glavina Del Rio T."/>
            <person name="Dalin E."/>
            <person name="Tice H."/>
            <person name="Bruce D."/>
            <person name="Goodwin L."/>
            <person name="Pitluck S."/>
            <person name="Larimer F.W."/>
            <person name="Land M.L."/>
            <person name="Hauser L."/>
            <person name="Sangwan P."/>
            <person name="de Vos W.M."/>
            <person name="Janssen P.H."/>
            <person name="Smidt H."/>
        </authorList>
    </citation>
    <scope>NUCLEOTIDE SEQUENCE [LARGE SCALE GENOMIC DNA]</scope>
    <source>
        <strain evidence="4 5">Ellin428</strain>
    </source>
</reference>
<evidence type="ECO:0000256" key="1">
    <source>
        <dbReference type="ARBA" id="ARBA00022553"/>
    </source>
</evidence>
<accession>B4DCE5</accession>
<evidence type="ECO:0000256" key="2">
    <source>
        <dbReference type="PROSITE-ProRule" id="PRU00169"/>
    </source>
</evidence>
<dbReference type="PANTHER" id="PTHR44591:SF3">
    <property type="entry name" value="RESPONSE REGULATORY DOMAIN-CONTAINING PROTEIN"/>
    <property type="match status" value="1"/>
</dbReference>
<evidence type="ECO:0000259" key="3">
    <source>
        <dbReference type="PROSITE" id="PS50110"/>
    </source>
</evidence>
<dbReference type="AlphaFoldDB" id="B4DCE5"/>